<keyword evidence="2" id="KW-1185">Reference proteome</keyword>
<evidence type="ECO:0000313" key="2">
    <source>
        <dbReference type="Proteomes" id="UP001159363"/>
    </source>
</evidence>
<comment type="caution">
    <text evidence="1">The sequence shown here is derived from an EMBL/GenBank/DDBJ whole genome shotgun (WGS) entry which is preliminary data.</text>
</comment>
<proteinExistence type="predicted"/>
<gene>
    <name evidence="1" type="ORF">PR048_007301</name>
</gene>
<reference evidence="1 2" key="1">
    <citation type="submission" date="2023-02" db="EMBL/GenBank/DDBJ databases">
        <title>LHISI_Scaffold_Assembly.</title>
        <authorList>
            <person name="Stuart O.P."/>
            <person name="Cleave R."/>
            <person name="Magrath M.J.L."/>
            <person name="Mikheyev A.S."/>
        </authorList>
    </citation>
    <scope>NUCLEOTIDE SEQUENCE [LARGE SCALE GENOMIC DNA]</scope>
    <source>
        <strain evidence="1">Daus_M_001</strain>
        <tissue evidence="1">Leg muscle</tissue>
    </source>
</reference>
<accession>A0ABQ9IDT4</accession>
<sequence length="116" mass="13332">MEVNLDDFQSLIIENYSRTRSLDFIIPGRRIVNPSYLLPQLEAIRKQPLSCIGGCLQLHSEKRKGLHLKYEYYCEVCEEIHLGHINLSSGLGYSQMQEVIGVMDLPIMTSSSFRQQ</sequence>
<dbReference type="EMBL" id="JARBHB010000002">
    <property type="protein sequence ID" value="KAJ8894637.1"/>
    <property type="molecule type" value="Genomic_DNA"/>
</dbReference>
<dbReference type="Proteomes" id="UP001159363">
    <property type="component" value="Chromosome 2"/>
</dbReference>
<protein>
    <submittedName>
        <fullName evidence="1">Uncharacterized protein</fullName>
    </submittedName>
</protein>
<name>A0ABQ9IDT4_9NEOP</name>
<evidence type="ECO:0000313" key="1">
    <source>
        <dbReference type="EMBL" id="KAJ8894637.1"/>
    </source>
</evidence>
<organism evidence="1 2">
    <name type="scientific">Dryococelus australis</name>
    <dbReference type="NCBI Taxonomy" id="614101"/>
    <lineage>
        <taxon>Eukaryota</taxon>
        <taxon>Metazoa</taxon>
        <taxon>Ecdysozoa</taxon>
        <taxon>Arthropoda</taxon>
        <taxon>Hexapoda</taxon>
        <taxon>Insecta</taxon>
        <taxon>Pterygota</taxon>
        <taxon>Neoptera</taxon>
        <taxon>Polyneoptera</taxon>
        <taxon>Phasmatodea</taxon>
        <taxon>Verophasmatodea</taxon>
        <taxon>Anareolatae</taxon>
        <taxon>Phasmatidae</taxon>
        <taxon>Eurycanthinae</taxon>
        <taxon>Dryococelus</taxon>
    </lineage>
</organism>